<dbReference type="EMBL" id="JAOPEN010000003">
    <property type="protein sequence ID" value="KAJ4859737.1"/>
    <property type="molecule type" value="Genomic_DNA"/>
</dbReference>
<proteinExistence type="predicted"/>
<dbReference type="AlphaFoldDB" id="A0A9W9BAL1"/>
<sequence length="533" mass="59747">MSNTGTWAKEYYDGSQLYPDHRTVLVHKLAKPTLAESFNLSTEPWRAKWKGYLDPTKPYVLFEKGDLNQLGFSCPDDPNADLFLPLQFLVDMSSKQYDWNTGYKLKDSNNKDLYGIVGRTQQGKLMAALSTQVLDSASNSQKLKDVIDKEMCYWHTVETANSFRSVDPNNGLTLLIRPVGTYNGITDGQVVNAFKRVTSQMTFHTTYIFAPEAGKTLADYTLLWTSPFSLYETWIRTDEILSKIEEDRPFPQGSVSVGTTLTEWAKGVYKVAQKTPSDPVAQIGLTYEQFLAGVKQGAGTPTEINADKIEEAVGKRKEVKPQKSAMGGLSATDLTTLFGWNAPAPTGLSKAEWLHLIAFSFGGIGAGNSYHHSQLSLNFIFGTAECNSLMYRYESSWQVLYKYEAELRKLSQKAGPQGQVQAQLNDGLTVKPLHPLSGAQWIFGNNPNGLHETLAKSFPWLCYALQYHITMDECLVFSKANTFDQVVDFFPFTRPFFTKAEALVDRFLLDELYYKRRTAIKEEIANANANNAP</sequence>
<comment type="caution">
    <text evidence="1">The sequence shown here is derived from an EMBL/GenBank/DDBJ whole genome shotgun (WGS) entry which is preliminary data.</text>
</comment>
<accession>A0A9W9BAL1</accession>
<protein>
    <submittedName>
        <fullName evidence="1">Uncharacterized protein</fullName>
    </submittedName>
</protein>
<evidence type="ECO:0000313" key="2">
    <source>
        <dbReference type="Proteomes" id="UP001140511"/>
    </source>
</evidence>
<dbReference type="RefSeq" id="XP_056028793.1">
    <property type="nucleotide sequence ID" value="XM_056171935.1"/>
</dbReference>
<name>A0A9W9BAL1_9HYPO</name>
<dbReference type="Proteomes" id="UP001140511">
    <property type="component" value="Unassembled WGS sequence"/>
</dbReference>
<evidence type="ECO:0000313" key="1">
    <source>
        <dbReference type="EMBL" id="KAJ4859737.1"/>
    </source>
</evidence>
<keyword evidence="2" id="KW-1185">Reference proteome</keyword>
<dbReference type="GeneID" id="80866623"/>
<gene>
    <name evidence="1" type="ORF">T069G_04725</name>
</gene>
<reference evidence="1" key="1">
    <citation type="submission" date="2022-09" db="EMBL/GenBank/DDBJ databases">
        <title>Chromosome-level assembly of Trichoderma breve T069, a fungus used in development of biopesticide product.</title>
        <authorList>
            <person name="Lin R."/>
            <person name="Liu T."/>
        </authorList>
    </citation>
    <scope>NUCLEOTIDE SEQUENCE</scope>
    <source>
        <strain evidence="1">T069</strain>
    </source>
</reference>
<organism evidence="1 2">
    <name type="scientific">Trichoderma breve</name>
    <dbReference type="NCBI Taxonomy" id="2034170"/>
    <lineage>
        <taxon>Eukaryota</taxon>
        <taxon>Fungi</taxon>
        <taxon>Dikarya</taxon>
        <taxon>Ascomycota</taxon>
        <taxon>Pezizomycotina</taxon>
        <taxon>Sordariomycetes</taxon>
        <taxon>Hypocreomycetidae</taxon>
        <taxon>Hypocreales</taxon>
        <taxon>Hypocreaceae</taxon>
        <taxon>Trichoderma</taxon>
    </lineage>
</organism>